<dbReference type="Pfam" id="PF11051">
    <property type="entry name" value="Mannosyl_trans3"/>
    <property type="match status" value="2"/>
</dbReference>
<evidence type="ECO:0000256" key="4">
    <source>
        <dbReference type="ARBA" id="ARBA00022692"/>
    </source>
</evidence>
<dbReference type="GO" id="GO:0000026">
    <property type="term" value="F:alpha-1,2-mannosyltransferase activity"/>
    <property type="evidence" value="ECO:0007669"/>
    <property type="project" value="TreeGrafter"/>
</dbReference>
<protein>
    <submittedName>
        <fullName evidence="10">Mannosyltransferase putative</fullName>
    </submittedName>
</protein>
<keyword evidence="3" id="KW-0808">Transferase</keyword>
<keyword evidence="8" id="KW-0472">Membrane</keyword>
<gene>
    <name evidence="10" type="ORF">SAMEA4412673_00284</name>
</gene>
<dbReference type="RefSeq" id="WP_093100906.1">
    <property type="nucleotide sequence ID" value="NZ_FNGK01000009.1"/>
</dbReference>
<accession>A0AAJ4X892</accession>
<dbReference type="InterPro" id="IPR022751">
    <property type="entry name" value="Alpha_mannosyltransferase"/>
</dbReference>
<dbReference type="Gene3D" id="3.90.550.10">
    <property type="entry name" value="Spore Coat Polysaccharide Biosynthesis Protein SpsA, Chain A"/>
    <property type="match status" value="1"/>
</dbReference>
<dbReference type="SUPFAM" id="SSF53448">
    <property type="entry name" value="Nucleotide-diphospho-sugar transferases"/>
    <property type="match status" value="1"/>
</dbReference>
<evidence type="ECO:0000256" key="2">
    <source>
        <dbReference type="ARBA" id="ARBA00004606"/>
    </source>
</evidence>
<dbReference type="PANTHER" id="PTHR31646">
    <property type="entry name" value="ALPHA-1,2-MANNOSYLTRANSFERASE MNN2"/>
    <property type="match status" value="1"/>
</dbReference>
<organism evidence="10 11">
    <name type="scientific">Sphingobacterium mizutaii</name>
    <dbReference type="NCBI Taxonomy" id="1010"/>
    <lineage>
        <taxon>Bacteria</taxon>
        <taxon>Pseudomonadati</taxon>
        <taxon>Bacteroidota</taxon>
        <taxon>Sphingobacteriia</taxon>
        <taxon>Sphingobacteriales</taxon>
        <taxon>Sphingobacteriaceae</taxon>
        <taxon>Sphingobacterium</taxon>
    </lineage>
</organism>
<dbReference type="GO" id="GO:0012505">
    <property type="term" value="C:endomembrane system"/>
    <property type="evidence" value="ECO:0007669"/>
    <property type="project" value="UniProtKB-SubCell"/>
</dbReference>
<keyword evidence="4" id="KW-0812">Transmembrane</keyword>
<keyword evidence="7" id="KW-0333">Golgi apparatus</keyword>
<dbReference type="InterPro" id="IPR029044">
    <property type="entry name" value="Nucleotide-diphossugar_trans"/>
</dbReference>
<evidence type="ECO:0000256" key="1">
    <source>
        <dbReference type="ARBA" id="ARBA00004394"/>
    </source>
</evidence>
<reference evidence="10 11" key="1">
    <citation type="submission" date="2017-06" db="EMBL/GenBank/DDBJ databases">
        <authorList>
            <consortium name="Pathogen Informatics"/>
        </authorList>
    </citation>
    <scope>NUCLEOTIDE SEQUENCE [LARGE SCALE GENOMIC DNA]</scope>
    <source>
        <strain evidence="10 11">NCTC12149</strain>
    </source>
</reference>
<evidence type="ECO:0000256" key="8">
    <source>
        <dbReference type="ARBA" id="ARBA00023136"/>
    </source>
</evidence>
<evidence type="ECO:0000313" key="10">
    <source>
        <dbReference type="EMBL" id="SNV38160.1"/>
    </source>
</evidence>
<proteinExistence type="predicted"/>
<keyword evidence="10" id="KW-0328">Glycosyltransferase</keyword>
<evidence type="ECO:0000256" key="5">
    <source>
        <dbReference type="ARBA" id="ARBA00022968"/>
    </source>
</evidence>
<name>A0AAJ4X892_9SPHI</name>
<comment type="subcellular location">
    <subcellularLocation>
        <location evidence="9">Endomembrane system</location>
        <topology evidence="9">Single-pass membrane protein</topology>
    </subcellularLocation>
    <subcellularLocation>
        <location evidence="1">Golgi apparatus membrane</location>
    </subcellularLocation>
    <subcellularLocation>
        <location evidence="2">Membrane</location>
        <topology evidence="2">Single-pass type II membrane protein</topology>
    </subcellularLocation>
</comment>
<keyword evidence="5" id="KW-0735">Signal-anchor</keyword>
<sequence length="380" mass="44900">MSTFNRNGIREIDFLLAEEEINEIRNIWTDHLHSISIYPSDYFKGRGIVMCGGGVTYFTCAWIAIKNLRYLGCRLPVEFWYLGNELSEQCIEQLSDFDVECRDFLNFEETELTGVMLKPLAIKLSRFKDILFLDCDNNCLRDPSFFFETEEFKKIGAIFWPDFWLTAVDNPIWKIIGSDKFFVKEQESGQLLINKERCWKELNLALFFNQRNEIFHQLLFGDKDTFKFAWDALGSSFVMIGVEPASCGYLGEKQEFLGVAMIQHDLDDRPLFVHRNLVKWDVTRDNEMLFNTIKMFKSNTKNREYKLGYSKKGSHFFMDLNGEILQVKVNQDLIDMEKRSLDYLSHLRDQKFYHEFLLHCHLATERFKNRKILQKDLLAV</sequence>
<evidence type="ECO:0000256" key="3">
    <source>
        <dbReference type="ARBA" id="ARBA00022679"/>
    </source>
</evidence>
<evidence type="ECO:0000256" key="6">
    <source>
        <dbReference type="ARBA" id="ARBA00022989"/>
    </source>
</evidence>
<evidence type="ECO:0000313" key="11">
    <source>
        <dbReference type="Proteomes" id="UP000215355"/>
    </source>
</evidence>
<dbReference type="KEGG" id="smiz:4412673_00284"/>
<dbReference type="EMBL" id="LT906468">
    <property type="protein sequence ID" value="SNV38160.1"/>
    <property type="molecule type" value="Genomic_DNA"/>
</dbReference>
<dbReference type="GO" id="GO:0016020">
    <property type="term" value="C:membrane"/>
    <property type="evidence" value="ECO:0007669"/>
    <property type="project" value="UniProtKB-SubCell"/>
</dbReference>
<evidence type="ECO:0000256" key="9">
    <source>
        <dbReference type="ARBA" id="ARBA00037847"/>
    </source>
</evidence>
<keyword evidence="6" id="KW-1133">Transmembrane helix</keyword>
<dbReference type="AlphaFoldDB" id="A0AAJ4X892"/>
<dbReference type="GO" id="GO:0046354">
    <property type="term" value="P:mannan biosynthetic process"/>
    <property type="evidence" value="ECO:0007669"/>
    <property type="project" value="TreeGrafter"/>
</dbReference>
<dbReference type="Proteomes" id="UP000215355">
    <property type="component" value="Chromosome 1"/>
</dbReference>
<dbReference type="PANTHER" id="PTHR31646:SF1">
    <property type="entry name" value="ALPHA-1,2-MANNOSYLTRANSFERASE MNN2"/>
    <property type="match status" value="1"/>
</dbReference>
<evidence type="ECO:0000256" key="7">
    <source>
        <dbReference type="ARBA" id="ARBA00023034"/>
    </source>
</evidence>